<dbReference type="Gene3D" id="3.40.50.10790">
    <property type="entry name" value="S-adenosyl-l-methionine hydroxide adenosyltransferase, N-terminal"/>
    <property type="match status" value="1"/>
</dbReference>
<evidence type="ECO:0000256" key="2">
    <source>
        <dbReference type="ARBA" id="ARBA00024035"/>
    </source>
</evidence>
<dbReference type="AlphaFoldDB" id="A0A7T0C4G4"/>
<dbReference type="PIRSF" id="PIRSF006779">
    <property type="entry name" value="UCP006779"/>
    <property type="match status" value="1"/>
</dbReference>
<dbReference type="Pfam" id="PF20257">
    <property type="entry name" value="SAM_HAT_C"/>
    <property type="match status" value="1"/>
</dbReference>
<gene>
    <name evidence="5" type="ORF">G3M78_13590</name>
</gene>
<evidence type="ECO:0000256" key="1">
    <source>
        <dbReference type="ARBA" id="ARBA00022691"/>
    </source>
</evidence>
<keyword evidence="1" id="KW-0949">S-adenosyl-L-methionine</keyword>
<comment type="similarity">
    <text evidence="2">Belongs to the SAM hydrolase / SAM-dependent halogenase family.</text>
</comment>
<reference evidence="6" key="1">
    <citation type="submission" date="2020-02" db="EMBL/GenBank/DDBJ databases">
        <title>Genomic and physiological characterization of two novel Nitrospinaceae genera.</title>
        <authorList>
            <person name="Mueller A.J."/>
            <person name="Jung M.-Y."/>
            <person name="Strachan C.R."/>
            <person name="Herbold C.W."/>
            <person name="Kirkegaard R.H."/>
            <person name="Daims H."/>
        </authorList>
    </citation>
    <scope>NUCLEOTIDE SEQUENCE [LARGE SCALE GENOMIC DNA]</scope>
</reference>
<name>A0A7T0C4G4_9BACT</name>
<dbReference type="Gene3D" id="2.40.30.90">
    <property type="entry name" value="Bacterial fluorinating enzyme like"/>
    <property type="match status" value="1"/>
</dbReference>
<proteinExistence type="inferred from homology"/>
<evidence type="ECO:0000313" key="5">
    <source>
        <dbReference type="EMBL" id="QPJ66371.1"/>
    </source>
</evidence>
<evidence type="ECO:0000259" key="4">
    <source>
        <dbReference type="Pfam" id="PF20257"/>
    </source>
</evidence>
<dbReference type="SUPFAM" id="SSF102522">
    <property type="entry name" value="Bacterial fluorinating enzyme, N-terminal domain"/>
    <property type="match status" value="1"/>
</dbReference>
<dbReference type="PANTHER" id="PTHR35092">
    <property type="entry name" value="CHLORINASE MJ1651"/>
    <property type="match status" value="1"/>
</dbReference>
<sequence length="265" mass="29011">MPPIVTLTSDFGLRDPFAGILKGVIWNIAPKARIVDLTHEIEPQNIRQAALTLESAAPYFPKGTIHLAVVDPGVGSERRAMAVDCGDCYFVGPDNGLASALLTPRSKCYELNKKKYFLSPLSATFHGRDVFAPIAAWLAKGTPISQLGRKITDAQRLSFPGPERKGDTLKGEILHVDRFGNLSSNIKADDLIPLKKKQSKLRIRISRKSIAGLVENYTQVAAEQYGALINSWNRLEIFCNQENAAERLKAGIGSAITISQEVKSQ</sequence>
<dbReference type="Pfam" id="PF01887">
    <property type="entry name" value="SAM_HAT_N"/>
    <property type="match status" value="1"/>
</dbReference>
<evidence type="ECO:0000259" key="3">
    <source>
        <dbReference type="Pfam" id="PF01887"/>
    </source>
</evidence>
<organism evidence="5 6">
    <name type="scientific">Candidatus Nitrohelix vancouverensis</name>
    <dbReference type="NCBI Taxonomy" id="2705534"/>
    <lineage>
        <taxon>Bacteria</taxon>
        <taxon>Pseudomonadati</taxon>
        <taxon>Nitrospinota/Tectimicrobiota group</taxon>
        <taxon>Nitrospinota</taxon>
        <taxon>Nitrospinia</taxon>
        <taxon>Nitrospinales</taxon>
        <taxon>Nitrospinaceae</taxon>
        <taxon>Candidatus Nitrohelix</taxon>
    </lineage>
</organism>
<dbReference type="InterPro" id="IPR023228">
    <property type="entry name" value="SAM_OH_AdoTrfase_N_sf"/>
</dbReference>
<dbReference type="InterPro" id="IPR002747">
    <property type="entry name" value="SAM_OH_AdoTrfase"/>
</dbReference>
<dbReference type="InterPro" id="IPR046469">
    <property type="entry name" value="SAM_HAT_N"/>
</dbReference>
<evidence type="ECO:0000313" key="6">
    <source>
        <dbReference type="Proteomes" id="UP000594464"/>
    </source>
</evidence>
<dbReference type="Proteomes" id="UP000594464">
    <property type="component" value="Chromosome"/>
</dbReference>
<dbReference type="KEGG" id="nva:G3M78_13590"/>
<feature type="domain" description="S-adenosyl-l-methionine hydroxide adenosyltransferase C-terminal" evidence="4">
    <location>
        <begin position="171"/>
        <end position="256"/>
    </location>
</feature>
<feature type="domain" description="S-adenosyl-l-methionine hydroxide adenosyltransferase N-terminal" evidence="3">
    <location>
        <begin position="5"/>
        <end position="148"/>
    </location>
</feature>
<dbReference type="PANTHER" id="PTHR35092:SF1">
    <property type="entry name" value="CHLORINASE MJ1651"/>
    <property type="match status" value="1"/>
</dbReference>
<dbReference type="SUPFAM" id="SSF101852">
    <property type="entry name" value="Bacterial fluorinating enzyme, C-terminal domain"/>
    <property type="match status" value="1"/>
</dbReference>
<dbReference type="InterPro" id="IPR046470">
    <property type="entry name" value="SAM_HAT_C"/>
</dbReference>
<dbReference type="EMBL" id="CP048620">
    <property type="protein sequence ID" value="QPJ66371.1"/>
    <property type="molecule type" value="Genomic_DNA"/>
</dbReference>
<dbReference type="InterPro" id="IPR023227">
    <property type="entry name" value="SAM_OH_AdoTrfase_C_sf"/>
</dbReference>
<accession>A0A7T0C4G4</accession>
<protein>
    <submittedName>
        <fullName evidence="5">SAM-dependent chlorinase/fluorinase</fullName>
    </submittedName>
</protein>